<reference evidence="1" key="1">
    <citation type="submission" date="2011-02" db="EMBL/GenBank/DDBJ databases">
        <title>The genome of the leaf-cutting ant Acromyrmex echinatior suggests key adaptations to social evolution and fungus farming.</title>
        <authorList>
            <person name="Nygaard S."/>
            <person name="Zhang G."/>
        </authorList>
    </citation>
    <scope>NUCLEOTIDE SEQUENCE</scope>
</reference>
<dbReference type="InterPro" id="IPR036397">
    <property type="entry name" value="RNaseH_sf"/>
</dbReference>
<name>F4X1Q9_ACREC</name>
<keyword evidence="2" id="KW-1185">Reference proteome</keyword>
<evidence type="ECO:0000313" key="1">
    <source>
        <dbReference type="EMBL" id="EGI59615.1"/>
    </source>
</evidence>
<dbReference type="Gene3D" id="3.30.420.10">
    <property type="entry name" value="Ribonuclease H-like superfamily/Ribonuclease H"/>
    <property type="match status" value="1"/>
</dbReference>
<accession>F4X1Q9</accession>
<protein>
    <submittedName>
        <fullName evidence="1">Uncharacterized protein</fullName>
    </submittedName>
</protein>
<evidence type="ECO:0000313" key="2">
    <source>
        <dbReference type="Proteomes" id="UP000007755"/>
    </source>
</evidence>
<dbReference type="InParanoid" id="F4X1Q9"/>
<gene>
    <name evidence="1" type="ORF">G5I_12233</name>
</gene>
<dbReference type="Proteomes" id="UP000007755">
    <property type="component" value="Unassembled WGS sequence"/>
</dbReference>
<dbReference type="EMBL" id="GL888549">
    <property type="protein sequence ID" value="EGI59615.1"/>
    <property type="molecule type" value="Genomic_DNA"/>
</dbReference>
<sequence>MGRDDPIIWPARSPDLNVLDYFIWGHIKDLVEHIRNGTETEAREATFNTITLEMAHRAILFKEKSVYESEEGTSNNSCIKIYQPTFRENDQMPPSAIRDSVRYRSRMYEPSFAESAVLPKIGRIKDHGFLQRGFFAPIPIQRTDPTDSLAIPICYKQLPAVRFRFNG</sequence>
<proteinExistence type="predicted"/>
<organism evidence="2">
    <name type="scientific">Acromyrmex echinatior</name>
    <name type="common">Panamanian leafcutter ant</name>
    <name type="synonym">Acromyrmex octospinosus echinatior</name>
    <dbReference type="NCBI Taxonomy" id="103372"/>
    <lineage>
        <taxon>Eukaryota</taxon>
        <taxon>Metazoa</taxon>
        <taxon>Ecdysozoa</taxon>
        <taxon>Arthropoda</taxon>
        <taxon>Hexapoda</taxon>
        <taxon>Insecta</taxon>
        <taxon>Pterygota</taxon>
        <taxon>Neoptera</taxon>
        <taxon>Endopterygota</taxon>
        <taxon>Hymenoptera</taxon>
        <taxon>Apocrita</taxon>
        <taxon>Aculeata</taxon>
        <taxon>Formicoidea</taxon>
        <taxon>Formicidae</taxon>
        <taxon>Myrmicinae</taxon>
        <taxon>Acromyrmex</taxon>
    </lineage>
</organism>
<dbReference type="GO" id="GO:0003676">
    <property type="term" value="F:nucleic acid binding"/>
    <property type="evidence" value="ECO:0007669"/>
    <property type="project" value="InterPro"/>
</dbReference>
<dbReference type="AlphaFoldDB" id="F4X1Q9"/>